<keyword evidence="2" id="KW-1185">Reference proteome</keyword>
<reference evidence="1" key="1">
    <citation type="submission" date="2021-05" db="EMBL/GenBank/DDBJ databases">
        <authorList>
            <person name="Pan Q."/>
            <person name="Jouanno E."/>
            <person name="Zahm M."/>
            <person name="Klopp C."/>
            <person name="Cabau C."/>
            <person name="Louis A."/>
            <person name="Berthelot C."/>
            <person name="Parey E."/>
            <person name="Roest Crollius H."/>
            <person name="Montfort J."/>
            <person name="Robinson-Rechavi M."/>
            <person name="Bouchez O."/>
            <person name="Lampietro C."/>
            <person name="Lopez Roques C."/>
            <person name="Donnadieu C."/>
            <person name="Postlethwait J."/>
            <person name="Bobe J."/>
            <person name="Dillon D."/>
            <person name="Chandos A."/>
            <person name="von Hippel F."/>
            <person name="Guiguen Y."/>
        </authorList>
    </citation>
    <scope>NUCLEOTIDE SEQUENCE</scope>
    <source>
        <strain evidence="1">YG-Jan2019</strain>
    </source>
</reference>
<sequence>MITALTPAIASISVPLLQMMSSHRLHLSHSREQEEGNETINPIYIGAEQVLWIRSTLYRYSHELKIEVSVSRKGSTNLMPTRDK</sequence>
<dbReference type="Proteomes" id="UP001157502">
    <property type="component" value="Chromosome 13"/>
</dbReference>
<proteinExistence type="predicted"/>
<name>A0ACC2GGD6_DALPE</name>
<evidence type="ECO:0000313" key="1">
    <source>
        <dbReference type="EMBL" id="KAJ8002586.1"/>
    </source>
</evidence>
<evidence type="ECO:0000313" key="2">
    <source>
        <dbReference type="Proteomes" id="UP001157502"/>
    </source>
</evidence>
<protein>
    <submittedName>
        <fullName evidence="1">Uncharacterized protein</fullName>
    </submittedName>
</protein>
<comment type="caution">
    <text evidence="1">The sequence shown here is derived from an EMBL/GenBank/DDBJ whole genome shotgun (WGS) entry which is preliminary data.</text>
</comment>
<gene>
    <name evidence="1" type="ORF">DPEC_G00160440</name>
</gene>
<organism evidence="1 2">
    <name type="scientific">Dallia pectoralis</name>
    <name type="common">Alaska blackfish</name>
    <dbReference type="NCBI Taxonomy" id="75939"/>
    <lineage>
        <taxon>Eukaryota</taxon>
        <taxon>Metazoa</taxon>
        <taxon>Chordata</taxon>
        <taxon>Craniata</taxon>
        <taxon>Vertebrata</taxon>
        <taxon>Euteleostomi</taxon>
        <taxon>Actinopterygii</taxon>
        <taxon>Neopterygii</taxon>
        <taxon>Teleostei</taxon>
        <taxon>Protacanthopterygii</taxon>
        <taxon>Esociformes</taxon>
        <taxon>Umbridae</taxon>
        <taxon>Dallia</taxon>
    </lineage>
</organism>
<dbReference type="EMBL" id="CM055740">
    <property type="protein sequence ID" value="KAJ8002586.1"/>
    <property type="molecule type" value="Genomic_DNA"/>
</dbReference>
<accession>A0ACC2GGD6</accession>